<dbReference type="SUPFAM" id="SSF141571">
    <property type="entry name" value="Pentapeptide repeat-like"/>
    <property type="match status" value="1"/>
</dbReference>
<dbReference type="SUPFAM" id="SSF109854">
    <property type="entry name" value="DinB/YfiT-like putative metalloenzymes"/>
    <property type="match status" value="1"/>
</dbReference>
<reference evidence="4" key="1">
    <citation type="journal article" date="2019" name="Int. J. Syst. Evol. Microbiol.">
        <title>The Global Catalogue of Microorganisms (GCM) 10K type strain sequencing project: providing services to taxonomists for standard genome sequencing and annotation.</title>
        <authorList>
            <consortium name="The Broad Institute Genomics Platform"/>
            <consortium name="The Broad Institute Genome Sequencing Center for Infectious Disease"/>
            <person name="Wu L."/>
            <person name="Ma J."/>
        </authorList>
    </citation>
    <scope>NUCLEOTIDE SEQUENCE [LARGE SCALE GENOMIC DNA]</scope>
    <source>
        <strain evidence="4">JCM 17441</strain>
    </source>
</reference>
<evidence type="ECO:0000259" key="2">
    <source>
        <dbReference type="Pfam" id="PF12867"/>
    </source>
</evidence>
<dbReference type="EMBL" id="BAABAT010000008">
    <property type="protein sequence ID" value="GAA4249805.1"/>
    <property type="molecule type" value="Genomic_DNA"/>
</dbReference>
<feature type="region of interest" description="Disordered" evidence="1">
    <location>
        <begin position="171"/>
        <end position="190"/>
    </location>
</feature>
<proteinExistence type="predicted"/>
<gene>
    <name evidence="3" type="ORF">GCM10022255_035440</name>
</gene>
<organism evidence="3 4">
    <name type="scientific">Dactylosporangium darangshiense</name>
    <dbReference type="NCBI Taxonomy" id="579108"/>
    <lineage>
        <taxon>Bacteria</taxon>
        <taxon>Bacillati</taxon>
        <taxon>Actinomycetota</taxon>
        <taxon>Actinomycetes</taxon>
        <taxon>Micromonosporales</taxon>
        <taxon>Micromonosporaceae</taxon>
        <taxon>Dactylosporangium</taxon>
    </lineage>
</organism>
<dbReference type="Pfam" id="PF12867">
    <property type="entry name" value="DinB_2"/>
    <property type="match status" value="1"/>
</dbReference>
<feature type="domain" description="DinB-like" evidence="2">
    <location>
        <begin position="111"/>
        <end position="259"/>
    </location>
</feature>
<evidence type="ECO:0000313" key="4">
    <source>
        <dbReference type="Proteomes" id="UP001500620"/>
    </source>
</evidence>
<dbReference type="Proteomes" id="UP001500620">
    <property type="component" value="Unassembled WGS sequence"/>
</dbReference>
<dbReference type="Gene3D" id="2.160.20.80">
    <property type="entry name" value="E3 ubiquitin-protein ligase SopA"/>
    <property type="match status" value="1"/>
</dbReference>
<comment type="caution">
    <text evidence="3">The sequence shown here is derived from an EMBL/GenBank/DDBJ whole genome shotgun (WGS) entry which is preliminary data.</text>
</comment>
<name>A0ABP8D8P0_9ACTN</name>
<dbReference type="RefSeq" id="WP_345128010.1">
    <property type="nucleotide sequence ID" value="NZ_BAABAT010000008.1"/>
</dbReference>
<dbReference type="Gene3D" id="1.20.120.450">
    <property type="entry name" value="dinb family like domain"/>
    <property type="match status" value="1"/>
</dbReference>
<protein>
    <submittedName>
        <fullName evidence="3">DinB family protein</fullName>
    </submittedName>
</protein>
<accession>A0ABP8D8P0</accession>
<sequence length="270" mass="30817">MVDYIDENLAGSRFLRTDLANSRFQLTQFSDVEFSGCEIANTRLHIMELSRVRLTGVELTDVEISGDVGNLKVNGVEVGPLVEAELDRLYPDRVKMRPADAAGFREAWDTLERLWEETVQRARRLDPEQLHESVGGEWSFIETLRHLVLVTDGWIRRTVLGDPAPFDALGLPWDDPNPSRDLPPGLTRDREARPSLETVLKLRRDRMATVREVVDGLTDESLDTETTPNPVPGWPESRAYRLRNVLLHLSGEEWQHRLYAERDLAVLLGR</sequence>
<dbReference type="InterPro" id="IPR024775">
    <property type="entry name" value="DinB-like"/>
</dbReference>
<evidence type="ECO:0000256" key="1">
    <source>
        <dbReference type="SAM" id="MobiDB-lite"/>
    </source>
</evidence>
<evidence type="ECO:0000313" key="3">
    <source>
        <dbReference type="EMBL" id="GAA4249805.1"/>
    </source>
</evidence>
<keyword evidence="4" id="KW-1185">Reference proteome</keyword>
<dbReference type="InterPro" id="IPR034660">
    <property type="entry name" value="DinB/YfiT-like"/>
</dbReference>